<evidence type="ECO:0000259" key="9">
    <source>
        <dbReference type="PROSITE" id="PS51325"/>
    </source>
</evidence>
<dbReference type="InterPro" id="IPR006856">
    <property type="entry name" value="MATalpha_HMGbox"/>
</dbReference>
<feature type="region of interest" description="Disordered" evidence="8">
    <location>
        <begin position="69"/>
        <end position="89"/>
    </location>
</feature>
<reference evidence="10 11" key="1">
    <citation type="submission" date="2016-10" db="EMBL/GenBank/DDBJ databases">
        <title>Proteomics and genomics reveal pathogen-plant mechanisms compatible with a hemibiotrophic lifestyle of Diplodia corticola.</title>
        <authorList>
            <person name="Fernandes I."/>
            <person name="De Jonge R."/>
            <person name="Van De Peer Y."/>
            <person name="Devreese B."/>
            <person name="Alves A."/>
            <person name="Esteves A.C."/>
        </authorList>
    </citation>
    <scope>NUCLEOTIDE SEQUENCE [LARGE SCALE GENOMIC DNA]</scope>
    <source>
        <strain evidence="10 11">CBS 112549</strain>
    </source>
</reference>
<evidence type="ECO:0000256" key="6">
    <source>
        <dbReference type="ARBA" id="ARBA00035106"/>
    </source>
</evidence>
<dbReference type="GO" id="GO:0005634">
    <property type="term" value="C:nucleus"/>
    <property type="evidence" value="ECO:0007669"/>
    <property type="project" value="UniProtKB-SubCell"/>
</dbReference>
<name>A0A1J9R7H2_9PEZI</name>
<feature type="domain" description="Alpha box" evidence="9">
    <location>
        <begin position="88"/>
        <end position="143"/>
    </location>
</feature>
<keyword evidence="2 7" id="KW-0805">Transcription regulation</keyword>
<evidence type="ECO:0000256" key="1">
    <source>
        <dbReference type="ARBA" id="ARBA00015083"/>
    </source>
</evidence>
<comment type="function">
    <text evidence="6">Mating type proteins are sequence specific DNA-binding proteins that act as master switches in fungal differentiation by controlling gene expression in a cell type-specific fashion. Transcriptional activator that induces the transcription of alpha-specific genes.</text>
</comment>
<evidence type="ECO:0000313" key="11">
    <source>
        <dbReference type="Proteomes" id="UP000183809"/>
    </source>
</evidence>
<keyword evidence="4 7" id="KW-0804">Transcription</keyword>
<evidence type="ECO:0000256" key="5">
    <source>
        <dbReference type="ARBA" id="ARBA00023242"/>
    </source>
</evidence>
<dbReference type="EMBL" id="MNUE01000007">
    <property type="protein sequence ID" value="OJD37486.1"/>
    <property type="molecule type" value="Genomic_DNA"/>
</dbReference>
<evidence type="ECO:0000256" key="2">
    <source>
        <dbReference type="ARBA" id="ARBA00023015"/>
    </source>
</evidence>
<accession>A0A1J9R7H2</accession>
<evidence type="ECO:0000313" key="10">
    <source>
        <dbReference type="EMBL" id="OJD37486.1"/>
    </source>
</evidence>
<dbReference type="GO" id="GO:0008301">
    <property type="term" value="F:DNA binding, bending"/>
    <property type="evidence" value="ECO:0007669"/>
    <property type="project" value="InterPro"/>
</dbReference>
<gene>
    <name evidence="10" type="ORF">BKCO1_700030</name>
</gene>
<sequence>MSAQPLVTIPLTQSQLQLVMAQGFVTIPGTAINVPISNSMTVPVAPNPPNSTNAISQLVIHSQSGAGAQAAMSQPTQTQQPTQDQPEKKKRTLNCFVAFRCYISPIFQKFQQKERSGLVKVMWAVEMVKAKWTIIAKAYSVIRDEVGSENAPMDAFLNLACPHIGIISRENYLSTLGWEFVNTGSGWQLNRRFIPGTDDLPQGYLTTTLSVDDMIQFVRSNGYGIAAQTAASSAGSSNNTGGSTLAMAAQPVQPAQPTQAAVPPAQTIQATIQPAQQAQQAQPSSNLTQIAPTYQMPHVHQPQPFTFWTAQQAHPGAQPTMHPVPNDVAFANLQRVAQTGEVTVYDRLTHALVDGTDEDQLAQILNLDPDPSDCTTTRMEHAHPTLFDMSTNAQLNGNELRPYFPMNDSRLKFIEIAPEKSDTMEVGEKAFQKLACDLWEKDSEYPHGDQFIPGRHYSTFGDYEREVMPDYDAFDMHRLAHVWPTDESYDALLSQNQG</sequence>
<comment type="similarity">
    <text evidence="7">Belongs to the MATALPHA1 family.</text>
</comment>
<dbReference type="Proteomes" id="UP000183809">
    <property type="component" value="Unassembled WGS sequence"/>
</dbReference>
<keyword evidence="11" id="KW-1185">Reference proteome</keyword>
<keyword evidence="3 7" id="KW-0238">DNA-binding</keyword>
<evidence type="ECO:0000256" key="8">
    <source>
        <dbReference type="SAM" id="MobiDB-lite"/>
    </source>
</evidence>
<feature type="compositionally biased region" description="Low complexity" evidence="8">
    <location>
        <begin position="69"/>
        <end position="84"/>
    </location>
</feature>
<dbReference type="GO" id="GO:0045895">
    <property type="term" value="P:positive regulation of mating-type specific transcription, DNA-templated"/>
    <property type="evidence" value="ECO:0007669"/>
    <property type="project" value="InterPro"/>
</dbReference>
<dbReference type="AlphaFoldDB" id="A0A1J9R7H2"/>
<comment type="caution">
    <text evidence="10">The sequence shown here is derived from an EMBL/GenBank/DDBJ whole genome shotgun (WGS) entry which is preliminary data.</text>
</comment>
<evidence type="ECO:0000256" key="7">
    <source>
        <dbReference type="RuleBase" id="RU003516"/>
    </source>
</evidence>
<dbReference type="PROSITE" id="PS51325">
    <property type="entry name" value="ALPHA_BOX"/>
    <property type="match status" value="1"/>
</dbReference>
<evidence type="ECO:0000256" key="3">
    <source>
        <dbReference type="ARBA" id="ARBA00023125"/>
    </source>
</evidence>
<comment type="subcellular location">
    <subcellularLocation>
        <location evidence="7">Nucleus</location>
    </subcellularLocation>
</comment>
<organism evidence="10 11">
    <name type="scientific">Diplodia corticola</name>
    <dbReference type="NCBI Taxonomy" id="236234"/>
    <lineage>
        <taxon>Eukaryota</taxon>
        <taxon>Fungi</taxon>
        <taxon>Dikarya</taxon>
        <taxon>Ascomycota</taxon>
        <taxon>Pezizomycotina</taxon>
        <taxon>Dothideomycetes</taxon>
        <taxon>Dothideomycetes incertae sedis</taxon>
        <taxon>Botryosphaeriales</taxon>
        <taxon>Botryosphaeriaceae</taxon>
        <taxon>Diplodia</taxon>
    </lineage>
</organism>
<dbReference type="GeneID" id="31018947"/>
<protein>
    <recommendedName>
        <fullName evidence="1">Mating-type protein MAT-1</fullName>
    </recommendedName>
</protein>
<proteinExistence type="inferred from homology"/>
<evidence type="ECO:0000256" key="4">
    <source>
        <dbReference type="ARBA" id="ARBA00023163"/>
    </source>
</evidence>
<dbReference type="OrthoDB" id="5398665at2759"/>
<keyword evidence="5 7" id="KW-0539">Nucleus</keyword>
<dbReference type="RefSeq" id="XP_020133625.1">
    <property type="nucleotide sequence ID" value="XM_020278686.1"/>
</dbReference>
<dbReference type="Pfam" id="PF04769">
    <property type="entry name" value="MATalpha_HMGbox"/>
    <property type="match status" value="1"/>
</dbReference>